<evidence type="ECO:0000313" key="4">
    <source>
        <dbReference type="Proteomes" id="UP001501556"/>
    </source>
</evidence>
<feature type="transmembrane region" description="Helical" evidence="2">
    <location>
        <begin position="20"/>
        <end position="39"/>
    </location>
</feature>
<name>A0ABP7QBB6_9BACT</name>
<keyword evidence="2" id="KW-0472">Membrane</keyword>
<feature type="region of interest" description="Disordered" evidence="1">
    <location>
        <begin position="310"/>
        <end position="378"/>
    </location>
</feature>
<reference evidence="4" key="1">
    <citation type="journal article" date="2019" name="Int. J. Syst. Evol. Microbiol.">
        <title>The Global Catalogue of Microorganisms (GCM) 10K type strain sequencing project: providing services to taxonomists for standard genome sequencing and annotation.</title>
        <authorList>
            <consortium name="The Broad Institute Genomics Platform"/>
            <consortium name="The Broad Institute Genome Sequencing Center for Infectious Disease"/>
            <person name="Wu L."/>
            <person name="Ma J."/>
        </authorList>
    </citation>
    <scope>NUCLEOTIDE SEQUENCE [LARGE SCALE GENOMIC DNA]</scope>
    <source>
        <strain evidence="4">JCM 17217</strain>
    </source>
</reference>
<evidence type="ECO:0008006" key="5">
    <source>
        <dbReference type="Google" id="ProtNLM"/>
    </source>
</evidence>
<proteinExistence type="predicted"/>
<evidence type="ECO:0000313" key="3">
    <source>
        <dbReference type="EMBL" id="GAA3979710.1"/>
    </source>
</evidence>
<sequence>MVAYGADPGFLTACDQTLQIVLRACRFITPTFMLIALLYTIGRGFISGNGLAMDWGPIIKAVWIFFLLFFYKELIDTLSSGVANFTRLFALPNGSTAASMMGATISAGETLSQKTVVEQATDEISNLLKTITSFSLTNILLQLITGEVVLLIRQIMQFIQQFILGFLFVCGPISICLSVVPAFGQLAMKWLQNFLAVQLWGLSFALLDLLYTFYTATNTTFGGVFSGPLSPTSAETDTKQLIVSVAFIMLYLMVPYLTSLIIGSSAAQGFVGSVVGMAASAAAAGAGVAAGAAGGGHGVSGAIGRAMGGGSSGGGSGGGGGDTGGGGGGSSSAGGGGGGGGSSSGGGGSSASAGLPSITMSDALNPSYRQRASGLWTA</sequence>
<feature type="transmembrane region" description="Helical" evidence="2">
    <location>
        <begin position="274"/>
        <end position="295"/>
    </location>
</feature>
<comment type="caution">
    <text evidence="3">The sequence shown here is derived from an EMBL/GenBank/DDBJ whole genome shotgun (WGS) entry which is preliminary data.</text>
</comment>
<organism evidence="3 4">
    <name type="scientific">Hymenobacter antarcticus</name>
    <dbReference type="NCBI Taxonomy" id="486270"/>
    <lineage>
        <taxon>Bacteria</taxon>
        <taxon>Pseudomonadati</taxon>
        <taxon>Bacteroidota</taxon>
        <taxon>Cytophagia</taxon>
        <taxon>Cytophagales</taxon>
        <taxon>Hymenobacteraceae</taxon>
        <taxon>Hymenobacter</taxon>
    </lineage>
</organism>
<feature type="transmembrane region" description="Helical" evidence="2">
    <location>
        <begin position="190"/>
        <end position="211"/>
    </location>
</feature>
<feature type="compositionally biased region" description="Gly residues" evidence="1">
    <location>
        <begin position="310"/>
        <end position="349"/>
    </location>
</feature>
<evidence type="ECO:0000256" key="2">
    <source>
        <dbReference type="SAM" id="Phobius"/>
    </source>
</evidence>
<feature type="compositionally biased region" description="Polar residues" evidence="1">
    <location>
        <begin position="358"/>
        <end position="370"/>
    </location>
</feature>
<feature type="transmembrane region" description="Helical" evidence="2">
    <location>
        <begin position="241"/>
        <end position="262"/>
    </location>
</feature>
<accession>A0ABP7QBB6</accession>
<keyword evidence="2" id="KW-0812">Transmembrane</keyword>
<feature type="transmembrane region" description="Helical" evidence="2">
    <location>
        <begin position="51"/>
        <end position="71"/>
    </location>
</feature>
<keyword evidence="4" id="KW-1185">Reference proteome</keyword>
<gene>
    <name evidence="3" type="ORF">GCM10022407_26160</name>
</gene>
<dbReference type="Proteomes" id="UP001501556">
    <property type="component" value="Unassembled WGS sequence"/>
</dbReference>
<protein>
    <recommendedName>
        <fullName evidence="5">Bacteroides conjugative transposon TraJ protein</fullName>
    </recommendedName>
</protein>
<keyword evidence="2" id="KW-1133">Transmembrane helix</keyword>
<evidence type="ECO:0000256" key="1">
    <source>
        <dbReference type="SAM" id="MobiDB-lite"/>
    </source>
</evidence>
<feature type="transmembrane region" description="Helical" evidence="2">
    <location>
        <begin position="164"/>
        <end position="184"/>
    </location>
</feature>
<dbReference type="EMBL" id="BAABDI010000018">
    <property type="protein sequence ID" value="GAA3979710.1"/>
    <property type="molecule type" value="Genomic_DNA"/>
</dbReference>